<reference evidence="4 5" key="1">
    <citation type="submission" date="2013-03" db="EMBL/GenBank/DDBJ databases">
        <title>The Genome Sequence of Cladophialophora psammophila CBS 110553.</title>
        <authorList>
            <consortium name="The Broad Institute Genomics Platform"/>
            <person name="Cuomo C."/>
            <person name="de Hoog S."/>
            <person name="Gorbushina A."/>
            <person name="Walker B."/>
            <person name="Young S.K."/>
            <person name="Zeng Q."/>
            <person name="Gargeya S."/>
            <person name="Fitzgerald M."/>
            <person name="Haas B."/>
            <person name="Abouelleil A."/>
            <person name="Allen A.W."/>
            <person name="Alvarado L."/>
            <person name="Arachchi H.M."/>
            <person name="Berlin A.M."/>
            <person name="Chapman S.B."/>
            <person name="Gainer-Dewar J."/>
            <person name="Goldberg J."/>
            <person name="Griggs A."/>
            <person name="Gujja S."/>
            <person name="Hansen M."/>
            <person name="Howarth C."/>
            <person name="Imamovic A."/>
            <person name="Ireland A."/>
            <person name="Larimer J."/>
            <person name="McCowan C."/>
            <person name="Murphy C."/>
            <person name="Pearson M."/>
            <person name="Poon T.W."/>
            <person name="Priest M."/>
            <person name="Roberts A."/>
            <person name="Saif S."/>
            <person name="Shea T."/>
            <person name="Sisk P."/>
            <person name="Sykes S."/>
            <person name="Wortman J."/>
            <person name="Nusbaum C."/>
            <person name="Birren B."/>
        </authorList>
    </citation>
    <scope>NUCLEOTIDE SEQUENCE [LARGE SCALE GENOMIC DNA]</scope>
    <source>
        <strain evidence="4 5">CBS 110553</strain>
    </source>
</reference>
<accession>W9X7U0</accession>
<keyword evidence="5" id="KW-1185">Reference proteome</keyword>
<dbReference type="GO" id="GO:0006351">
    <property type="term" value="P:DNA-templated transcription"/>
    <property type="evidence" value="ECO:0007669"/>
    <property type="project" value="InterPro"/>
</dbReference>
<dbReference type="GeneID" id="19185542"/>
<feature type="region of interest" description="Disordered" evidence="2">
    <location>
        <begin position="104"/>
        <end position="123"/>
    </location>
</feature>
<dbReference type="HOGENOM" id="CLU_016058_0_0_1"/>
<protein>
    <recommendedName>
        <fullName evidence="3">Xylanolytic transcriptional activator regulatory domain-containing protein</fullName>
    </recommendedName>
</protein>
<organism evidence="4 5">
    <name type="scientific">Cladophialophora psammophila CBS 110553</name>
    <dbReference type="NCBI Taxonomy" id="1182543"/>
    <lineage>
        <taxon>Eukaryota</taxon>
        <taxon>Fungi</taxon>
        <taxon>Dikarya</taxon>
        <taxon>Ascomycota</taxon>
        <taxon>Pezizomycotina</taxon>
        <taxon>Eurotiomycetes</taxon>
        <taxon>Chaetothyriomycetidae</taxon>
        <taxon>Chaetothyriales</taxon>
        <taxon>Herpotrichiellaceae</taxon>
        <taxon>Cladophialophora</taxon>
    </lineage>
</organism>
<dbReference type="PANTHER" id="PTHR46910">
    <property type="entry name" value="TRANSCRIPTION FACTOR PDR1"/>
    <property type="match status" value="1"/>
</dbReference>
<dbReference type="OrthoDB" id="39175at2759"/>
<comment type="caution">
    <text evidence="4">The sequence shown here is derived from an EMBL/GenBank/DDBJ whole genome shotgun (WGS) entry which is preliminary data.</text>
</comment>
<dbReference type="EMBL" id="AMGX01000001">
    <property type="protein sequence ID" value="EXJ76298.1"/>
    <property type="molecule type" value="Genomic_DNA"/>
</dbReference>
<feature type="domain" description="Xylanolytic transcriptional activator regulatory" evidence="3">
    <location>
        <begin position="321"/>
        <end position="395"/>
    </location>
</feature>
<gene>
    <name evidence="4" type="ORF">A1O5_00806</name>
</gene>
<sequence>MSAPRVNSLPQLDETMLDLRHGAPGNLVDGFTRLLQASRLEDQVSTTSSRDNNIQIQQNISQGDRSTVLETRQNEASLVHYRCQDSRYHQAQQIPMQTPLFVSDQHSLSSLQSPEPPHSNTVQTDLDDAMQKTSIWSSKMSNYQYSGPTSFISICSAAGIQWVSERTKSSSFVDSANEFTAGITRLLKIDKRCPSPPIKEPDVETALMYTRAYFNESVDAYLAVVHRPWFEQRLNEFYGNGMKDEDASWYALRMAIFASGCQIELSKTQSFHEANETGWGYFENALSVYTNILFYQTSIVGVQALVVMSYYCSSISHACLEYMLCNDAVRLAVAQGLHRQPPPSLNLTQSEITQRQCIFWAAYCLEKQTVCLSGRHSMVDDGDVTVELPTTVSSGSTLNLKFSRTLILVAHLSSMVSKQLTSMQALRQGLDYLAHMVIKLDEKLDALKKSLEPILGLSTTPKAGPSTSGLTTNQSLYLLYAILNLTLSIHTTLTHPWAQYLTAHQKPSAEAQVQIDKSFQIVAETCRSAIRLVRQIQFDPSTPVSVSFFGPINSVINLFIFILQSPQDPNVLSDLALLDFGAGYFAWMQICTESKVSIALAKELAALAQGFLRDYKDTDKGLAIQAPSSPRAAASGDDQEQLNEGGLGTDQATDAPSPPLQDSRTQECLQDLSQPVDMPSFDIDLEYWSTFVPDIFDQSSDFTGIHGVHLPID</sequence>
<feature type="compositionally biased region" description="Polar residues" evidence="2">
    <location>
        <begin position="650"/>
        <end position="667"/>
    </location>
</feature>
<evidence type="ECO:0000256" key="2">
    <source>
        <dbReference type="SAM" id="MobiDB-lite"/>
    </source>
</evidence>
<dbReference type="eggNOG" id="ENOG502QZJZ">
    <property type="taxonomic scope" value="Eukaryota"/>
</dbReference>
<dbReference type="RefSeq" id="XP_007739615.1">
    <property type="nucleotide sequence ID" value="XM_007741425.1"/>
</dbReference>
<keyword evidence="1" id="KW-0539">Nucleus</keyword>
<dbReference type="GO" id="GO:0008270">
    <property type="term" value="F:zinc ion binding"/>
    <property type="evidence" value="ECO:0007669"/>
    <property type="project" value="InterPro"/>
</dbReference>
<dbReference type="InterPro" id="IPR007219">
    <property type="entry name" value="XnlR_reg_dom"/>
</dbReference>
<evidence type="ECO:0000313" key="5">
    <source>
        <dbReference type="Proteomes" id="UP000019471"/>
    </source>
</evidence>
<feature type="region of interest" description="Disordered" evidence="2">
    <location>
        <begin position="627"/>
        <end position="667"/>
    </location>
</feature>
<dbReference type="Proteomes" id="UP000019471">
    <property type="component" value="Unassembled WGS sequence"/>
</dbReference>
<proteinExistence type="predicted"/>
<evidence type="ECO:0000259" key="3">
    <source>
        <dbReference type="SMART" id="SM00906"/>
    </source>
</evidence>
<dbReference type="CDD" id="cd12148">
    <property type="entry name" value="fungal_TF_MHR"/>
    <property type="match status" value="1"/>
</dbReference>
<dbReference type="PANTHER" id="PTHR46910:SF25">
    <property type="entry name" value="ABC-TRANSPORTER-REGULATING TRANSCRIPTION FACTOR"/>
    <property type="match status" value="1"/>
</dbReference>
<evidence type="ECO:0000256" key="1">
    <source>
        <dbReference type="ARBA" id="ARBA00023242"/>
    </source>
</evidence>
<dbReference type="AlphaFoldDB" id="W9X7U0"/>
<dbReference type="SMART" id="SM00906">
    <property type="entry name" value="Fungal_trans"/>
    <property type="match status" value="1"/>
</dbReference>
<dbReference type="GO" id="GO:0003677">
    <property type="term" value="F:DNA binding"/>
    <property type="evidence" value="ECO:0007669"/>
    <property type="project" value="InterPro"/>
</dbReference>
<name>W9X7U0_9EURO</name>
<dbReference type="GO" id="GO:0003700">
    <property type="term" value="F:DNA-binding transcription factor activity"/>
    <property type="evidence" value="ECO:0007669"/>
    <property type="project" value="InterPro"/>
</dbReference>
<dbReference type="InterPro" id="IPR050987">
    <property type="entry name" value="AtrR-like"/>
</dbReference>
<dbReference type="Pfam" id="PF04082">
    <property type="entry name" value="Fungal_trans"/>
    <property type="match status" value="1"/>
</dbReference>
<evidence type="ECO:0000313" key="4">
    <source>
        <dbReference type="EMBL" id="EXJ76298.1"/>
    </source>
</evidence>